<gene>
    <name evidence="4" type="ORF">A5628_13435</name>
</gene>
<dbReference type="PANTHER" id="PTHR30055:SF226">
    <property type="entry name" value="HTH-TYPE TRANSCRIPTIONAL REGULATOR PKSA"/>
    <property type="match status" value="1"/>
</dbReference>
<proteinExistence type="predicted"/>
<dbReference type="PROSITE" id="PS50977">
    <property type="entry name" value="HTH_TETR_2"/>
    <property type="match status" value="1"/>
</dbReference>
<dbReference type="Gene3D" id="1.10.357.10">
    <property type="entry name" value="Tetracycline Repressor, domain 2"/>
    <property type="match status" value="1"/>
</dbReference>
<dbReference type="InterPro" id="IPR001647">
    <property type="entry name" value="HTH_TetR"/>
</dbReference>
<evidence type="ECO:0000256" key="2">
    <source>
        <dbReference type="PROSITE-ProRule" id="PRU00335"/>
    </source>
</evidence>
<organism evidence="4 5">
    <name type="scientific">Mycobacterium colombiense</name>
    <dbReference type="NCBI Taxonomy" id="339268"/>
    <lineage>
        <taxon>Bacteria</taxon>
        <taxon>Bacillati</taxon>
        <taxon>Actinomycetota</taxon>
        <taxon>Actinomycetes</taxon>
        <taxon>Mycobacteriales</taxon>
        <taxon>Mycobacteriaceae</taxon>
        <taxon>Mycobacterium</taxon>
        <taxon>Mycobacterium avium complex (MAC)</taxon>
    </lineage>
</organism>
<dbReference type="InterPro" id="IPR009057">
    <property type="entry name" value="Homeodomain-like_sf"/>
</dbReference>
<dbReference type="PANTHER" id="PTHR30055">
    <property type="entry name" value="HTH-TYPE TRANSCRIPTIONAL REGULATOR RUTR"/>
    <property type="match status" value="1"/>
</dbReference>
<reference evidence="4 5" key="1">
    <citation type="submission" date="2016-06" db="EMBL/GenBank/DDBJ databases">
        <authorList>
            <person name="Sutton G."/>
            <person name="Brinkac L."/>
            <person name="Sanka R."/>
            <person name="Adams M."/>
            <person name="Lau E."/>
            <person name="Garcia-Basteiro A."/>
            <person name="Lopez-Varela E."/>
            <person name="Palencia S."/>
        </authorList>
    </citation>
    <scope>NUCLEOTIDE SEQUENCE [LARGE SCALE GENOMIC DNA]</scope>
    <source>
        <strain evidence="4 5">1164983.0</strain>
    </source>
</reference>
<evidence type="ECO:0000256" key="1">
    <source>
        <dbReference type="ARBA" id="ARBA00023125"/>
    </source>
</evidence>
<feature type="DNA-binding region" description="H-T-H motif" evidence="2">
    <location>
        <begin position="41"/>
        <end position="60"/>
    </location>
</feature>
<dbReference type="EMBL" id="LZLG01000105">
    <property type="protein sequence ID" value="OBJ58714.1"/>
    <property type="molecule type" value="Genomic_DNA"/>
</dbReference>
<dbReference type="GO" id="GO:0003700">
    <property type="term" value="F:DNA-binding transcription factor activity"/>
    <property type="evidence" value="ECO:0007669"/>
    <property type="project" value="TreeGrafter"/>
</dbReference>
<name>A0A853LZW2_9MYCO</name>
<protein>
    <recommendedName>
        <fullName evidence="3">HTH tetR-type domain-containing protein</fullName>
    </recommendedName>
</protein>
<evidence type="ECO:0000259" key="3">
    <source>
        <dbReference type="PROSITE" id="PS50977"/>
    </source>
</evidence>
<evidence type="ECO:0000313" key="4">
    <source>
        <dbReference type="EMBL" id="OBJ58714.1"/>
    </source>
</evidence>
<accession>A0A853LZW2</accession>
<evidence type="ECO:0000313" key="5">
    <source>
        <dbReference type="Proteomes" id="UP000093894"/>
    </source>
</evidence>
<dbReference type="InterPro" id="IPR050109">
    <property type="entry name" value="HTH-type_TetR-like_transc_reg"/>
</dbReference>
<keyword evidence="1 2" id="KW-0238">DNA-binding</keyword>
<feature type="domain" description="HTH tetR-type" evidence="3">
    <location>
        <begin position="18"/>
        <end position="78"/>
    </location>
</feature>
<dbReference type="Pfam" id="PF00440">
    <property type="entry name" value="TetR_N"/>
    <property type="match status" value="1"/>
</dbReference>
<dbReference type="RefSeq" id="WP_065054106.1">
    <property type="nucleotide sequence ID" value="NZ_LZKW01000175.1"/>
</dbReference>
<dbReference type="GO" id="GO:0000976">
    <property type="term" value="F:transcription cis-regulatory region binding"/>
    <property type="evidence" value="ECO:0007669"/>
    <property type="project" value="TreeGrafter"/>
</dbReference>
<comment type="caution">
    <text evidence="4">The sequence shown here is derived from an EMBL/GenBank/DDBJ whole genome shotgun (WGS) entry which is preliminary data.</text>
</comment>
<dbReference type="PRINTS" id="PR00455">
    <property type="entry name" value="HTHTETR"/>
</dbReference>
<dbReference type="Gene3D" id="1.10.10.60">
    <property type="entry name" value="Homeodomain-like"/>
    <property type="match status" value="1"/>
</dbReference>
<dbReference type="AlphaFoldDB" id="A0A853LZW2"/>
<dbReference type="SUPFAM" id="SSF46689">
    <property type="entry name" value="Homeodomain-like"/>
    <property type="match status" value="1"/>
</dbReference>
<sequence>MASATRSYGGITAEERRATRRGALVEAALDLFAEGGVRAVSKRAVCARARLNDRYFYEHFTDSDALLEAIVRDLTALGLEAVGAATRETPADIRGQIRVTADAALEFLTADPRLAKLLIGSNTSEALQRARLESTRAIAAAMSAGTRELLGRNAASQLNTDLAAFAVVSGAIEVTTGWLRGEFDTSREHVADLVAGLLLATADISTALPESVSQPR</sequence>
<dbReference type="InterPro" id="IPR036271">
    <property type="entry name" value="Tet_transcr_reg_TetR-rel_C_sf"/>
</dbReference>
<dbReference type="SUPFAM" id="SSF48498">
    <property type="entry name" value="Tetracyclin repressor-like, C-terminal domain"/>
    <property type="match status" value="1"/>
</dbReference>
<dbReference type="Proteomes" id="UP000093894">
    <property type="component" value="Unassembled WGS sequence"/>
</dbReference>